<protein>
    <submittedName>
        <fullName evidence="2">Uncharacterized protein</fullName>
    </submittedName>
</protein>
<dbReference type="EMBL" id="JPMD01000001">
    <property type="protein sequence ID" value="KEZ88612.1"/>
    <property type="molecule type" value="Genomic_DNA"/>
</dbReference>
<dbReference type="Proteomes" id="UP000028542">
    <property type="component" value="Unassembled WGS sequence"/>
</dbReference>
<name>A0A084JI28_9CLOT</name>
<dbReference type="RefSeq" id="WP_035128751.1">
    <property type="nucleotide sequence ID" value="NZ_JPMD01000001.1"/>
</dbReference>
<dbReference type="eggNOG" id="ENOG50324MK">
    <property type="taxonomic scope" value="Bacteria"/>
</dbReference>
<proteinExistence type="predicted"/>
<keyword evidence="3" id="KW-1185">Reference proteome</keyword>
<evidence type="ECO:0000313" key="3">
    <source>
        <dbReference type="Proteomes" id="UP000028542"/>
    </source>
</evidence>
<reference evidence="2 3" key="1">
    <citation type="submission" date="2014-07" db="EMBL/GenBank/DDBJ databases">
        <title>Draft genome of Clostridium sulfidigenes 113A isolated from sediments associated with methane hydrate from Krishna Godavari basin.</title>
        <authorList>
            <person name="Honkalas V.S."/>
            <person name="Dabir A.P."/>
            <person name="Arora P."/>
            <person name="Dhakephalkar P.K."/>
        </authorList>
    </citation>
    <scope>NUCLEOTIDE SEQUENCE [LARGE SCALE GENOMIC DNA]</scope>
    <source>
        <strain evidence="2 3">113A</strain>
    </source>
</reference>
<gene>
    <name evidence="2" type="ORF">IO99_00040</name>
</gene>
<accession>A0A084JI28</accession>
<sequence length="162" mass="19093">MAFDNEYEFVPLAPMTHNSLPDEMKDFISVCGMMGIMPRNNFIHPMQKELAQVIDLKETNEDIDIPAETYLDEDFEDDVERYVEENGNRLLKDFDDEKDFNPTPVSSKEDNNDELMRIEKVIKSIERNNLGVFKFLEVNGMPYDKAKKFIRRVVRLSIRYNE</sequence>
<organism evidence="2 3">
    <name type="scientific">Clostridium sulfidigenes</name>
    <dbReference type="NCBI Taxonomy" id="318464"/>
    <lineage>
        <taxon>Bacteria</taxon>
        <taxon>Bacillati</taxon>
        <taxon>Bacillota</taxon>
        <taxon>Clostridia</taxon>
        <taxon>Eubacteriales</taxon>
        <taxon>Clostridiaceae</taxon>
        <taxon>Clostridium</taxon>
    </lineage>
</organism>
<evidence type="ECO:0000256" key="1">
    <source>
        <dbReference type="SAM" id="MobiDB-lite"/>
    </source>
</evidence>
<evidence type="ECO:0000313" key="2">
    <source>
        <dbReference type="EMBL" id="KEZ88612.1"/>
    </source>
</evidence>
<dbReference type="AlphaFoldDB" id="A0A084JI28"/>
<dbReference type="STRING" id="318464.IO99_00040"/>
<feature type="region of interest" description="Disordered" evidence="1">
    <location>
        <begin position="93"/>
        <end position="112"/>
    </location>
</feature>
<comment type="caution">
    <text evidence="2">The sequence shown here is derived from an EMBL/GenBank/DDBJ whole genome shotgun (WGS) entry which is preliminary data.</text>
</comment>